<evidence type="ECO:0000313" key="4">
    <source>
        <dbReference type="Proteomes" id="UP001623660"/>
    </source>
</evidence>
<dbReference type="PANTHER" id="PTHR46797:SF1">
    <property type="entry name" value="METHYLPHOSPHONATE SYNTHASE"/>
    <property type="match status" value="1"/>
</dbReference>
<dbReference type="RefSeq" id="WP_406794438.1">
    <property type="nucleotide sequence ID" value="NZ_JBJHZX010000055.1"/>
</dbReference>
<organism evidence="3 4">
    <name type="scientific">Candidatus Clostridium eludens</name>
    <dbReference type="NCBI Taxonomy" id="3381663"/>
    <lineage>
        <taxon>Bacteria</taxon>
        <taxon>Bacillati</taxon>
        <taxon>Bacillota</taxon>
        <taxon>Clostridia</taxon>
        <taxon>Eubacteriales</taxon>
        <taxon>Clostridiaceae</taxon>
        <taxon>Clostridium</taxon>
    </lineage>
</organism>
<reference evidence="3 4" key="1">
    <citation type="submission" date="2024-11" db="EMBL/GenBank/DDBJ databases">
        <authorList>
            <person name="Heng Y.C."/>
            <person name="Lim A.C.H."/>
            <person name="Lee J.K.Y."/>
            <person name="Kittelmann S."/>
        </authorList>
    </citation>
    <scope>NUCLEOTIDE SEQUENCE [LARGE SCALE GENOMIC DNA]</scope>
    <source>
        <strain evidence="3 4">WILCCON 0269</strain>
    </source>
</reference>
<dbReference type="PROSITE" id="PS50943">
    <property type="entry name" value="HTH_CROC1"/>
    <property type="match status" value="1"/>
</dbReference>
<protein>
    <submittedName>
        <fullName evidence="3">Helix-turn-helix domain-containing protein</fullName>
    </submittedName>
</protein>
<evidence type="ECO:0000259" key="2">
    <source>
        <dbReference type="PROSITE" id="PS50943"/>
    </source>
</evidence>
<feature type="domain" description="HTH cro/C1-type" evidence="2">
    <location>
        <begin position="6"/>
        <end position="60"/>
    </location>
</feature>
<dbReference type="PANTHER" id="PTHR46797">
    <property type="entry name" value="HTH-TYPE TRANSCRIPTIONAL REGULATOR"/>
    <property type="match status" value="1"/>
</dbReference>
<dbReference type="SUPFAM" id="SSF47413">
    <property type="entry name" value="lambda repressor-like DNA-binding domains"/>
    <property type="match status" value="1"/>
</dbReference>
<dbReference type="SMART" id="SM00530">
    <property type="entry name" value="HTH_XRE"/>
    <property type="match status" value="1"/>
</dbReference>
<proteinExistence type="predicted"/>
<dbReference type="Pfam" id="PF01381">
    <property type="entry name" value="HTH_3"/>
    <property type="match status" value="1"/>
</dbReference>
<gene>
    <name evidence="3" type="ORF">ACJDU8_22590</name>
</gene>
<dbReference type="Gene3D" id="1.10.260.40">
    <property type="entry name" value="lambda repressor-like DNA-binding domains"/>
    <property type="match status" value="1"/>
</dbReference>
<dbReference type="Proteomes" id="UP001623660">
    <property type="component" value="Unassembled WGS sequence"/>
</dbReference>
<dbReference type="InterPro" id="IPR050807">
    <property type="entry name" value="TransReg_Diox_bact_type"/>
</dbReference>
<keyword evidence="4" id="KW-1185">Reference proteome</keyword>
<dbReference type="EMBL" id="JBJHZX010000055">
    <property type="protein sequence ID" value="MFL0198328.1"/>
    <property type="molecule type" value="Genomic_DNA"/>
</dbReference>
<name>A0ABW8SR97_9CLOT</name>
<dbReference type="CDD" id="cd00093">
    <property type="entry name" value="HTH_XRE"/>
    <property type="match status" value="1"/>
</dbReference>
<accession>A0ABW8SR97</accession>
<dbReference type="InterPro" id="IPR010982">
    <property type="entry name" value="Lambda_DNA-bd_dom_sf"/>
</dbReference>
<dbReference type="InterPro" id="IPR001387">
    <property type="entry name" value="Cro/C1-type_HTH"/>
</dbReference>
<keyword evidence="1" id="KW-0238">DNA-binding</keyword>
<sequence length="171" mass="19623">MIGVAIKEAREERGMTQEELGQISFLSNKTISAIETGRRSLTRDNLKTICKKLDDPRIYFQAASEVTEDVFRLNWLDGEAADLHRAAVREKVLEELDEAVQAITVIKTYKNPKTCSRKDIEDIVQSIQETIDVYNASAIYIAVMCKAFNLDIREMFKVQKEKMINKGYIKR</sequence>
<evidence type="ECO:0000313" key="3">
    <source>
        <dbReference type="EMBL" id="MFL0198328.1"/>
    </source>
</evidence>
<evidence type="ECO:0000256" key="1">
    <source>
        <dbReference type="ARBA" id="ARBA00023125"/>
    </source>
</evidence>
<comment type="caution">
    <text evidence="3">The sequence shown here is derived from an EMBL/GenBank/DDBJ whole genome shotgun (WGS) entry which is preliminary data.</text>
</comment>